<dbReference type="GO" id="GO:0005886">
    <property type="term" value="C:plasma membrane"/>
    <property type="evidence" value="ECO:0007669"/>
    <property type="project" value="UniProtKB-SubCell"/>
</dbReference>
<feature type="transmembrane region" description="Helical" evidence="7">
    <location>
        <begin position="259"/>
        <end position="277"/>
    </location>
</feature>
<dbReference type="PANTHER" id="PTHR30193">
    <property type="entry name" value="ABC TRANSPORTER PERMEASE PROTEIN"/>
    <property type="match status" value="1"/>
</dbReference>
<name>A0A2R5ES45_9BACL</name>
<evidence type="ECO:0000256" key="3">
    <source>
        <dbReference type="ARBA" id="ARBA00022475"/>
    </source>
</evidence>
<feature type="domain" description="ABC transmembrane type-1" evidence="8">
    <location>
        <begin position="57"/>
        <end position="273"/>
    </location>
</feature>
<feature type="transmembrane region" description="Helical" evidence="7">
    <location>
        <begin position="61"/>
        <end position="82"/>
    </location>
</feature>
<evidence type="ECO:0000256" key="1">
    <source>
        <dbReference type="ARBA" id="ARBA00004651"/>
    </source>
</evidence>
<dbReference type="GO" id="GO:0055085">
    <property type="term" value="P:transmembrane transport"/>
    <property type="evidence" value="ECO:0007669"/>
    <property type="project" value="InterPro"/>
</dbReference>
<comment type="subcellular location">
    <subcellularLocation>
        <location evidence="1 7">Cell membrane</location>
        <topology evidence="1 7">Multi-pass membrane protein</topology>
    </subcellularLocation>
</comment>
<dbReference type="InterPro" id="IPR000515">
    <property type="entry name" value="MetI-like"/>
</dbReference>
<reference evidence="9 10" key="1">
    <citation type="submission" date="2017-08" db="EMBL/GenBank/DDBJ databases">
        <title>Substantial Increase in Enzyme Production by Combined Drug-Resistance Mutations in Paenibacillus agaridevorans.</title>
        <authorList>
            <person name="Tanaka Y."/>
            <person name="Funane K."/>
            <person name="Hosaka T."/>
            <person name="Shiwa Y."/>
            <person name="Fujita N."/>
            <person name="Miyazaki T."/>
            <person name="Yoshikawa H."/>
            <person name="Murakami K."/>
            <person name="Kasahara K."/>
            <person name="Inaoka T."/>
            <person name="Hiraga Y."/>
            <person name="Ochi K."/>
        </authorList>
    </citation>
    <scope>NUCLEOTIDE SEQUENCE [LARGE SCALE GENOMIC DNA]</scope>
    <source>
        <strain evidence="9 10">T-3040</strain>
    </source>
</reference>
<feature type="transmembrane region" description="Helical" evidence="7">
    <location>
        <begin position="7"/>
        <end position="24"/>
    </location>
</feature>
<dbReference type="Gene3D" id="1.10.3720.10">
    <property type="entry name" value="MetI-like"/>
    <property type="match status" value="1"/>
</dbReference>
<feature type="transmembrane region" description="Helical" evidence="7">
    <location>
        <begin position="103"/>
        <end position="123"/>
    </location>
</feature>
<dbReference type="Pfam" id="PF00528">
    <property type="entry name" value="BPD_transp_1"/>
    <property type="match status" value="1"/>
</dbReference>
<keyword evidence="5 7" id="KW-1133">Transmembrane helix</keyword>
<evidence type="ECO:0000256" key="5">
    <source>
        <dbReference type="ARBA" id="ARBA00022989"/>
    </source>
</evidence>
<feature type="transmembrane region" description="Helical" evidence="7">
    <location>
        <begin position="192"/>
        <end position="215"/>
    </location>
</feature>
<sequence length="287" mass="32661">MTLPGLVYLVLFAYVPMFGLVIAFKNYNYSTGLWNSPWVGFKNFDFLFASQDAWRITYNTLFLNFLFIFFGTIASIGFALLLNEIRIKVLSRFVQSTMLLPHLLSWVIVGYFVYALLTYNGLVNNILGYFGIEAIEWYNSPEYWPAILTITAIWKMLGYNSVIYLASILGISSDYYEAAVIDGAGKMQQIRYITLPLLSPIIIILVLLSIGKIFYADFGLFYNVTRDMGMLYSTTDVIDTYVFRMLRTVGDVGMSSAAGFYQSIVGLILIVTANFVVRKIDREQSLF</sequence>
<proteinExistence type="inferred from homology"/>
<keyword evidence="3" id="KW-1003">Cell membrane</keyword>
<dbReference type="CDD" id="cd06261">
    <property type="entry name" value="TM_PBP2"/>
    <property type="match status" value="1"/>
</dbReference>
<evidence type="ECO:0000256" key="4">
    <source>
        <dbReference type="ARBA" id="ARBA00022692"/>
    </source>
</evidence>
<evidence type="ECO:0000313" key="10">
    <source>
        <dbReference type="Proteomes" id="UP000245202"/>
    </source>
</evidence>
<accession>A0A2R5ES45</accession>
<keyword evidence="10" id="KW-1185">Reference proteome</keyword>
<dbReference type="InterPro" id="IPR035906">
    <property type="entry name" value="MetI-like_sf"/>
</dbReference>
<evidence type="ECO:0000256" key="2">
    <source>
        <dbReference type="ARBA" id="ARBA00022448"/>
    </source>
</evidence>
<dbReference type="PANTHER" id="PTHR30193:SF44">
    <property type="entry name" value="LACTOSE TRANSPORT SYSTEM PERMEASE PROTEIN LACF"/>
    <property type="match status" value="1"/>
</dbReference>
<evidence type="ECO:0000313" key="9">
    <source>
        <dbReference type="EMBL" id="GBG08955.1"/>
    </source>
</evidence>
<evidence type="ECO:0000259" key="8">
    <source>
        <dbReference type="PROSITE" id="PS50928"/>
    </source>
</evidence>
<evidence type="ECO:0000256" key="6">
    <source>
        <dbReference type="ARBA" id="ARBA00023136"/>
    </source>
</evidence>
<dbReference type="SUPFAM" id="SSF161098">
    <property type="entry name" value="MetI-like"/>
    <property type="match status" value="1"/>
</dbReference>
<dbReference type="EMBL" id="BDQX01000182">
    <property type="protein sequence ID" value="GBG08955.1"/>
    <property type="molecule type" value="Genomic_DNA"/>
</dbReference>
<dbReference type="PROSITE" id="PS50928">
    <property type="entry name" value="ABC_TM1"/>
    <property type="match status" value="1"/>
</dbReference>
<keyword evidence="2 7" id="KW-0813">Transport</keyword>
<comment type="caution">
    <text evidence="9">The sequence shown here is derived from an EMBL/GenBank/DDBJ whole genome shotgun (WGS) entry which is preliminary data.</text>
</comment>
<evidence type="ECO:0000256" key="7">
    <source>
        <dbReference type="RuleBase" id="RU363032"/>
    </source>
</evidence>
<protein>
    <submittedName>
        <fullName evidence="9">ABC-type polysaccharide transport system, permease component</fullName>
    </submittedName>
</protein>
<dbReference type="Proteomes" id="UP000245202">
    <property type="component" value="Unassembled WGS sequence"/>
</dbReference>
<organism evidence="9 10">
    <name type="scientific">Paenibacillus agaridevorans</name>
    <dbReference type="NCBI Taxonomy" id="171404"/>
    <lineage>
        <taxon>Bacteria</taxon>
        <taxon>Bacillati</taxon>
        <taxon>Bacillota</taxon>
        <taxon>Bacilli</taxon>
        <taxon>Bacillales</taxon>
        <taxon>Paenibacillaceae</taxon>
        <taxon>Paenibacillus</taxon>
    </lineage>
</organism>
<keyword evidence="4 7" id="KW-0812">Transmembrane</keyword>
<keyword evidence="6 7" id="KW-0472">Membrane</keyword>
<comment type="similarity">
    <text evidence="7">Belongs to the binding-protein-dependent transport system permease family.</text>
</comment>
<gene>
    <name evidence="9" type="ORF">PAT3040_03572</name>
</gene>
<feature type="transmembrane region" description="Helical" evidence="7">
    <location>
        <begin position="143"/>
        <end position="171"/>
    </location>
</feature>
<dbReference type="InterPro" id="IPR051393">
    <property type="entry name" value="ABC_transporter_permease"/>
</dbReference>
<dbReference type="AlphaFoldDB" id="A0A2R5ES45"/>